<dbReference type="AlphaFoldDB" id="A0A6H9GQN3"/>
<reference evidence="1 2" key="1">
    <citation type="submission" date="2019-02" db="EMBL/GenBank/DDBJ databases">
        <title>Draft genome sequence of Arthrospira platensis NIES-3804.</title>
        <authorList>
            <person name="Yamaguchi H."/>
            <person name="Suzuki S."/>
            <person name="Kawachi M."/>
        </authorList>
    </citation>
    <scope>NUCLEOTIDE SEQUENCE [LARGE SCALE GENOMIC DNA]</scope>
    <source>
        <strain evidence="1 2">NIES-3804</strain>
    </source>
</reference>
<sequence length="83" mass="9540">MMRDWLKPKTVGAKQLKYPAEVKARKQRTKRQKREIFSVLVVPELNSLQSTPAPQGVIFAPLEQVPRIQEVNKGWGEAEKARE</sequence>
<proteinExistence type="predicted"/>
<accession>A0A6H9GQN3</accession>
<gene>
    <name evidence="1" type="ORF">NIES3804_01370</name>
</gene>
<organism evidence="1 2">
    <name type="scientific">Microcystis aeruginosa NIES-3804</name>
    <dbReference type="NCBI Taxonomy" id="2517783"/>
    <lineage>
        <taxon>Bacteria</taxon>
        <taxon>Bacillati</taxon>
        <taxon>Cyanobacteriota</taxon>
        <taxon>Cyanophyceae</taxon>
        <taxon>Oscillatoriophycideae</taxon>
        <taxon>Chroococcales</taxon>
        <taxon>Microcystaceae</taxon>
        <taxon>Microcystis</taxon>
    </lineage>
</organism>
<comment type="caution">
    <text evidence="1">The sequence shown here is derived from an EMBL/GenBank/DDBJ whole genome shotgun (WGS) entry which is preliminary data.</text>
</comment>
<dbReference type="EMBL" id="BJCI01000002">
    <property type="protein sequence ID" value="GCL48586.1"/>
    <property type="molecule type" value="Genomic_DNA"/>
</dbReference>
<name>A0A6H9GQN3_MICAE</name>
<evidence type="ECO:0000313" key="1">
    <source>
        <dbReference type="EMBL" id="GCL48586.1"/>
    </source>
</evidence>
<evidence type="ECO:0000313" key="2">
    <source>
        <dbReference type="Proteomes" id="UP000435041"/>
    </source>
</evidence>
<protein>
    <submittedName>
        <fullName evidence="1">Uncharacterized protein</fullName>
    </submittedName>
</protein>
<dbReference type="Proteomes" id="UP000435041">
    <property type="component" value="Unassembled WGS sequence"/>
</dbReference>